<reference evidence="2 3" key="2">
    <citation type="submission" date="2024-07" db="EMBL/GenBank/DDBJ databases">
        <authorList>
            <person name="Akdeniz Z."/>
        </authorList>
    </citation>
    <scope>NUCLEOTIDE SEQUENCE [LARGE SCALE GENOMIC DNA]</scope>
</reference>
<evidence type="ECO:0000313" key="3">
    <source>
        <dbReference type="Proteomes" id="UP001642409"/>
    </source>
</evidence>
<dbReference type="AlphaFoldDB" id="A0AA86RB34"/>
<reference evidence="1" key="1">
    <citation type="submission" date="2023-06" db="EMBL/GenBank/DDBJ databases">
        <authorList>
            <person name="Kurt Z."/>
        </authorList>
    </citation>
    <scope>NUCLEOTIDE SEQUENCE</scope>
</reference>
<gene>
    <name evidence="2" type="ORF">HINF_LOCUS16271</name>
    <name evidence="1" type="ORF">HINF_LOCUS57352</name>
</gene>
<accession>A0AA86RB34</accession>
<keyword evidence="3" id="KW-1185">Reference proteome</keyword>
<proteinExistence type="predicted"/>
<evidence type="ECO:0000313" key="1">
    <source>
        <dbReference type="EMBL" id="CAI9969707.1"/>
    </source>
</evidence>
<organism evidence="1">
    <name type="scientific">Hexamita inflata</name>
    <dbReference type="NCBI Taxonomy" id="28002"/>
    <lineage>
        <taxon>Eukaryota</taxon>
        <taxon>Metamonada</taxon>
        <taxon>Diplomonadida</taxon>
        <taxon>Hexamitidae</taxon>
        <taxon>Hexamitinae</taxon>
        <taxon>Hexamita</taxon>
    </lineage>
</organism>
<evidence type="ECO:0000313" key="2">
    <source>
        <dbReference type="EMBL" id="CAL5999562.1"/>
    </source>
</evidence>
<dbReference type="Proteomes" id="UP001642409">
    <property type="component" value="Unassembled WGS sequence"/>
</dbReference>
<comment type="caution">
    <text evidence="1">The sequence shown here is derived from an EMBL/GenBank/DDBJ whole genome shotgun (WGS) entry which is preliminary data.</text>
</comment>
<protein>
    <submittedName>
        <fullName evidence="2">Hypothetical_protein</fullName>
    </submittedName>
</protein>
<sequence length="160" mass="19349">MQHQVQILLFLQFILTSSIIRFQFVFQIQFNYLQIHFKRNPNLYFELPTTKQLLLHDSKHKIVNHVEIPKINVQIAKTSICHQLLQISCKASPQSKAKNELYSKEQLYKKKQHEEELDELNYSLKFIQIRELANRRSKMLMIKWETLNNKKLFHKRLTIE</sequence>
<dbReference type="EMBL" id="CATOUU010001064">
    <property type="protein sequence ID" value="CAI9969707.1"/>
    <property type="molecule type" value="Genomic_DNA"/>
</dbReference>
<name>A0AA86RB34_9EUKA</name>
<dbReference type="EMBL" id="CAXDID020000040">
    <property type="protein sequence ID" value="CAL5999562.1"/>
    <property type="molecule type" value="Genomic_DNA"/>
</dbReference>